<proteinExistence type="predicted"/>
<sequence length="1834" mass="193131">MSASVNEKRRCWKSGCIEASLLVSFLGHRLFPRIRAKQALRICNGEVGSRSSHKRKEVHNEVERRRKDKINIGILRLGELLPDKDPRKQSKNGILERASEYITYLKDLNEKLVMDKVTNLEAAVFAGLRKQIRDLEELNANYARLLTTAGIPLTSGPEEIWDHKPKKYSLKHLPDKQRALLACTEVKTVLQQQQPCQHHGTTVVSSRPAAEPLTPKAPQAAVAPAVPPAPPPASCAREAMPGCTLVTQALPSAPVMSTAQPSAVTVFQQQHPLTAAATGVATGTAGGVVSQPILMINDQGVPVLQNVVTFQNTSIILNPQGHAMGARTPGSVVSFTGPDMLPQVHLATGQSTDDFAHSAAALGGLMQCDPKLKEAAKLCGVQQNAATFLSGAGMMMNQPLLSLGTGATMIAGQTAPAPQVPSAFLLPSGQIIPVVSQPQVVSAPMQSAHPLGSQVAANVAAAVSSCSTSLGKVVQCDGTQSYMCREHASSVQHKTLASTPSSGGTAVGNSTAQPGGNCRKQHHTCPQHSSPSSSKCIAVPDSSRTKPVCSHAASKQPLCSIRPKPTPQTPDSSQAKPSCTRKSGGGKKVSASKTSPEIPAKRARADAPRSDEETASHASTCSSTTATTSAQSTEGVSSTSNKEISPLAADILAQATESIFSCGGNVEAAVNQATQSKNKSPMSANSSDQATAPAGSIPATVETNTGAQASTTITASSPPSTSVALAQSHCSRASVLAEAVCSSDTVPANSTVEEASKIKDIFQNGRPTEIDAETTSTTSQVSAENGAQSASAKEGQDDVQASDNDRNELPSLSLHSIVMEENIDISPSVSSTTFTESYVSVSASSNGHSTPQGSSKIPDCAASILCQLTPPSSKGSEDNSKAFVSSTDSLASDQELPLILSIPEDDGHGSLNSNSNPGLSFPSLSPGDQLEHELGNSNAKTAESTSSLSQFVLTPPTPHLPASTAQVSVTSSTNKKKESSESSTYTYVASESFPTPPSHSEELHTIGNTGSSSSKQDCHHASRSPQLHSAPPVKLHTEASCHSFVSNAPPTLPMHSRGLQFSTASAASTPAQVHHISLPGFSTAQGFAAPKEPESLPLLDNSSKPPPSPCRMIRDSGRCSTPSKSPSTQFPMSINPYMTTPSFPFPRPDQYTPCTRTLTPQSNTPNSSNTALSCYSAEALIGTQNFLPSSYRLTPPSCAQVPTTQRSSCQQSSRPQISYSAESLIQSQASNPKKDLQANAKEPSFSNHPGFVNRLPSYQPQTSTQHTTGHSHQRQLPASTSQQMHLPSTTVSVAADNRSQALPVSTTVPPQPTSVHSSYTVQLSNNTQRSLATTPSRYPIHTYHTAKDDFPMLPSAPLHTPPLHTMAPHMSQSPSSRSHHVQPETGSNQNMFQHQNYPYPNFSLGHRSPSFGACTASRPEVPATSRAPASCLQATSPRQSHFGMQVPTSQQQGCLFPSASSASLLPLTSEFGPQCSGPLAPPPPPVFGNLSQHCAQAPHLVNNLIPGPFATGGNTICGTSLPPPGAESEKQGGRRDKQGMHLMSETGCPDPEKQQSKSKSKKSKPSNTSSHTAVSSIPYFPDFRNESHNHALITLPPPPAPSQKLPHAPSLPSMSVSTSSALPWPHHQQQQHQQLQQTPQPPHTKPSHTSTDVERSANISSAAYNPLFRPQSQQNSINLNLNGSCAPAPHSSSAASFSHHHSPLQRNTQHSSASTSSVASVVSMTSPSISTATQVAPYSNCAVAPSQHVPNFNLSNIFPDIGSGEQGRASAAPPPPPPSTHFYPSSRVLHNSFNHILPPPPPPAPPHNNFVHSGHHAPSFSNVIPPLTFPMHEH</sequence>
<organism evidence="1 2">
    <name type="scientific">Dermacentor silvarum</name>
    <name type="common">Tick</name>
    <dbReference type="NCBI Taxonomy" id="543639"/>
    <lineage>
        <taxon>Eukaryota</taxon>
        <taxon>Metazoa</taxon>
        <taxon>Ecdysozoa</taxon>
        <taxon>Arthropoda</taxon>
        <taxon>Chelicerata</taxon>
        <taxon>Arachnida</taxon>
        <taxon>Acari</taxon>
        <taxon>Parasitiformes</taxon>
        <taxon>Ixodida</taxon>
        <taxon>Ixodoidea</taxon>
        <taxon>Ixodidae</taxon>
        <taxon>Rhipicephalinae</taxon>
        <taxon>Dermacentor</taxon>
    </lineage>
</organism>
<name>A0ACB8CN37_DERSI</name>
<dbReference type="Proteomes" id="UP000821865">
    <property type="component" value="Chromosome 6"/>
</dbReference>
<protein>
    <submittedName>
        <fullName evidence="1">Uncharacterized protein</fullName>
    </submittedName>
</protein>
<reference evidence="1" key="1">
    <citation type="submission" date="2020-05" db="EMBL/GenBank/DDBJ databases">
        <title>Large-scale comparative analyses of tick genomes elucidate their genetic diversity and vector capacities.</title>
        <authorList>
            <person name="Jia N."/>
            <person name="Wang J."/>
            <person name="Shi W."/>
            <person name="Du L."/>
            <person name="Sun Y."/>
            <person name="Zhan W."/>
            <person name="Jiang J."/>
            <person name="Wang Q."/>
            <person name="Zhang B."/>
            <person name="Ji P."/>
            <person name="Sakyi L.B."/>
            <person name="Cui X."/>
            <person name="Yuan T."/>
            <person name="Jiang B."/>
            <person name="Yang W."/>
            <person name="Lam T.T.-Y."/>
            <person name="Chang Q."/>
            <person name="Ding S."/>
            <person name="Wang X."/>
            <person name="Zhu J."/>
            <person name="Ruan X."/>
            <person name="Zhao L."/>
            <person name="Wei J."/>
            <person name="Que T."/>
            <person name="Du C."/>
            <person name="Cheng J."/>
            <person name="Dai P."/>
            <person name="Han X."/>
            <person name="Huang E."/>
            <person name="Gao Y."/>
            <person name="Liu J."/>
            <person name="Shao H."/>
            <person name="Ye R."/>
            <person name="Li L."/>
            <person name="Wei W."/>
            <person name="Wang X."/>
            <person name="Wang C."/>
            <person name="Yang T."/>
            <person name="Huo Q."/>
            <person name="Li W."/>
            <person name="Guo W."/>
            <person name="Chen H."/>
            <person name="Zhou L."/>
            <person name="Ni X."/>
            <person name="Tian J."/>
            <person name="Zhou Y."/>
            <person name="Sheng Y."/>
            <person name="Liu T."/>
            <person name="Pan Y."/>
            <person name="Xia L."/>
            <person name="Li J."/>
            <person name="Zhao F."/>
            <person name="Cao W."/>
        </authorList>
    </citation>
    <scope>NUCLEOTIDE SEQUENCE</scope>
    <source>
        <strain evidence="1">Dsil-2018</strain>
    </source>
</reference>
<gene>
    <name evidence="1" type="ORF">HPB49_022372</name>
</gene>
<keyword evidence="2" id="KW-1185">Reference proteome</keyword>
<evidence type="ECO:0000313" key="1">
    <source>
        <dbReference type="EMBL" id="KAH7946264.1"/>
    </source>
</evidence>
<comment type="caution">
    <text evidence="1">The sequence shown here is derived from an EMBL/GenBank/DDBJ whole genome shotgun (WGS) entry which is preliminary data.</text>
</comment>
<evidence type="ECO:0000313" key="2">
    <source>
        <dbReference type="Proteomes" id="UP000821865"/>
    </source>
</evidence>
<dbReference type="EMBL" id="CM023475">
    <property type="protein sequence ID" value="KAH7946264.1"/>
    <property type="molecule type" value="Genomic_DNA"/>
</dbReference>
<accession>A0ACB8CN37</accession>